<evidence type="ECO:0000313" key="2">
    <source>
        <dbReference type="EMBL" id="SIR68582.1"/>
    </source>
</evidence>
<dbReference type="STRING" id="1344003.SAMN05445060_0445"/>
<feature type="transmembrane region" description="Helical" evidence="1">
    <location>
        <begin position="62"/>
        <end position="83"/>
    </location>
</feature>
<dbReference type="AlphaFoldDB" id="A0A1N7CY98"/>
<keyword evidence="1" id="KW-0812">Transmembrane</keyword>
<dbReference type="OrthoDB" id="5196985at2"/>
<organism evidence="2 3">
    <name type="scientific">Williamsia sterculiae</name>
    <dbReference type="NCBI Taxonomy" id="1344003"/>
    <lineage>
        <taxon>Bacteria</taxon>
        <taxon>Bacillati</taxon>
        <taxon>Actinomycetota</taxon>
        <taxon>Actinomycetes</taxon>
        <taxon>Mycobacteriales</taxon>
        <taxon>Nocardiaceae</taxon>
        <taxon>Williamsia</taxon>
    </lineage>
</organism>
<name>A0A1N7CY98_9NOCA</name>
<proteinExistence type="predicted"/>
<gene>
    <name evidence="2" type="ORF">SAMN05445060_0445</name>
</gene>
<dbReference type="RefSeq" id="WP_076476046.1">
    <property type="nucleotide sequence ID" value="NZ_FTNT01000001.1"/>
</dbReference>
<dbReference type="Proteomes" id="UP000186218">
    <property type="component" value="Unassembled WGS sequence"/>
</dbReference>
<feature type="transmembrane region" description="Helical" evidence="1">
    <location>
        <begin position="20"/>
        <end position="42"/>
    </location>
</feature>
<keyword evidence="1" id="KW-1133">Transmembrane helix</keyword>
<accession>A0A1N7CY98</accession>
<reference evidence="2 3" key="1">
    <citation type="submission" date="2017-01" db="EMBL/GenBank/DDBJ databases">
        <authorList>
            <person name="Mah S.A."/>
            <person name="Swanson W.J."/>
            <person name="Moy G.W."/>
            <person name="Vacquier V.D."/>
        </authorList>
    </citation>
    <scope>NUCLEOTIDE SEQUENCE [LARGE SCALE GENOMIC DNA]</scope>
    <source>
        <strain evidence="2 3">CPCC 203464</strain>
    </source>
</reference>
<evidence type="ECO:0000256" key="1">
    <source>
        <dbReference type="SAM" id="Phobius"/>
    </source>
</evidence>
<keyword evidence="1" id="KW-0472">Membrane</keyword>
<evidence type="ECO:0000313" key="3">
    <source>
        <dbReference type="Proteomes" id="UP000186218"/>
    </source>
</evidence>
<protein>
    <submittedName>
        <fullName evidence="2">Uncharacterized protein</fullName>
    </submittedName>
</protein>
<sequence length="103" mass="11210">MAVPHTSRLITRLFDIRNIIGLLLTIYGVLLTIAGFAPGILRNHDDPAAAGNRTDLYVGTDANWWIGLILLAISLIFFVWSVVRPLGGERTADGDRAVARGPE</sequence>
<dbReference type="EMBL" id="FTNT01000001">
    <property type="protein sequence ID" value="SIR68582.1"/>
    <property type="molecule type" value="Genomic_DNA"/>
</dbReference>
<keyword evidence="3" id="KW-1185">Reference proteome</keyword>